<gene>
    <name evidence="4" type="ORF">C2E21_4554</name>
</gene>
<dbReference type="GO" id="GO:0031966">
    <property type="term" value="C:mitochondrial membrane"/>
    <property type="evidence" value="ECO:0007669"/>
    <property type="project" value="UniProtKB-SubCell"/>
</dbReference>
<feature type="compositionally biased region" description="Polar residues" evidence="3">
    <location>
        <begin position="261"/>
        <end position="274"/>
    </location>
</feature>
<dbReference type="SMR" id="A0A2P6TR77"/>
<protein>
    <submittedName>
        <fullName evidence="4">Gamma carbonic anhydrase-like mitochondrial</fullName>
    </submittedName>
</protein>
<evidence type="ECO:0000256" key="2">
    <source>
        <dbReference type="ARBA" id="ARBA00034694"/>
    </source>
</evidence>
<comment type="subcellular location">
    <subcellularLocation>
        <location evidence="2">Mitochondrion membrane</location>
        <topology evidence="2">Peripheral membrane protein</topology>
        <orientation evidence="2">Matrix side</orientation>
    </subcellularLocation>
</comment>
<dbReference type="SUPFAM" id="SSF51161">
    <property type="entry name" value="Trimeric LpxA-like enzymes"/>
    <property type="match status" value="1"/>
</dbReference>
<dbReference type="CDD" id="cd04645">
    <property type="entry name" value="LbH_gamma_CA_like"/>
    <property type="match status" value="1"/>
</dbReference>
<dbReference type="PANTHER" id="PTHR13061">
    <property type="entry name" value="DYNACTIN SUBUNIT P25"/>
    <property type="match status" value="1"/>
</dbReference>
<reference evidence="4 5" key="1">
    <citation type="journal article" date="2018" name="Plant J.">
        <title>Genome sequences of Chlorella sorokiniana UTEX 1602 and Micractinium conductrix SAG 241.80: implications to maltose excretion by a green alga.</title>
        <authorList>
            <person name="Arriola M.B."/>
            <person name="Velmurugan N."/>
            <person name="Zhang Y."/>
            <person name="Plunkett M.H."/>
            <person name="Hondzo H."/>
            <person name="Barney B.M."/>
        </authorList>
    </citation>
    <scope>NUCLEOTIDE SEQUENCE [LARGE SCALE GENOMIC DNA]</scope>
    <source>
        <strain evidence="5">UTEX 1602</strain>
    </source>
</reference>
<dbReference type="EMBL" id="LHPG02000008">
    <property type="protein sequence ID" value="PRW56553.1"/>
    <property type="molecule type" value="Genomic_DNA"/>
</dbReference>
<dbReference type="InterPro" id="IPR047324">
    <property type="entry name" value="LbH_gamma_CA-like"/>
</dbReference>
<evidence type="ECO:0000256" key="3">
    <source>
        <dbReference type="SAM" id="MobiDB-lite"/>
    </source>
</evidence>
<dbReference type="AlphaFoldDB" id="A0A2P6TR77"/>
<keyword evidence="5" id="KW-1185">Reference proteome</keyword>
<evidence type="ECO:0000313" key="4">
    <source>
        <dbReference type="EMBL" id="PRW56553.1"/>
    </source>
</evidence>
<dbReference type="OrthoDB" id="25818at2759"/>
<dbReference type="STRING" id="3076.A0A2P6TR77"/>
<name>A0A2P6TR77_CHLSO</name>
<dbReference type="Gene3D" id="2.160.10.10">
    <property type="entry name" value="Hexapeptide repeat proteins"/>
    <property type="match status" value="1"/>
</dbReference>
<accession>A0A2P6TR77</accession>
<comment type="similarity">
    <text evidence="1">Belongs to the gamma-class carbonic anhydrase family.</text>
</comment>
<dbReference type="Proteomes" id="UP000239899">
    <property type="component" value="Unassembled WGS sequence"/>
</dbReference>
<evidence type="ECO:0000256" key="1">
    <source>
        <dbReference type="ARBA" id="ARBA00023595"/>
    </source>
</evidence>
<dbReference type="InterPro" id="IPR011004">
    <property type="entry name" value="Trimer_LpxA-like_sf"/>
</dbReference>
<dbReference type="PANTHER" id="PTHR13061:SF29">
    <property type="entry name" value="GAMMA CARBONIC ANHYDRASE-LIKE 1, MITOCHONDRIAL-RELATED"/>
    <property type="match status" value="1"/>
</dbReference>
<feature type="region of interest" description="Disordered" evidence="3">
    <location>
        <begin position="260"/>
        <end position="280"/>
    </location>
</feature>
<comment type="caution">
    <text evidence="4">The sequence shown here is derived from an EMBL/GenBank/DDBJ whole genome shotgun (WGS) entry which is preliminary data.</text>
</comment>
<evidence type="ECO:0000313" key="5">
    <source>
        <dbReference type="Proteomes" id="UP000239899"/>
    </source>
</evidence>
<organism evidence="4 5">
    <name type="scientific">Chlorella sorokiniana</name>
    <name type="common">Freshwater green alga</name>
    <dbReference type="NCBI Taxonomy" id="3076"/>
    <lineage>
        <taxon>Eukaryota</taxon>
        <taxon>Viridiplantae</taxon>
        <taxon>Chlorophyta</taxon>
        <taxon>core chlorophytes</taxon>
        <taxon>Trebouxiophyceae</taxon>
        <taxon>Chlorellales</taxon>
        <taxon>Chlorellaceae</taxon>
        <taxon>Chlorella clade</taxon>
        <taxon>Chlorella</taxon>
    </lineage>
</organism>
<dbReference type="InterPro" id="IPR050484">
    <property type="entry name" value="Transf_Hexapept/Carb_Anhydrase"/>
</dbReference>
<proteinExistence type="inferred from homology"/>
<sequence>MRRACLSLAQRLPAALETAPGAASQLGRVFTTTASTSAPVHPAEEVYNRQRQLINLGLRVPTVAPDTWVAPNAVIVGDVDLYDRTSVWYGCVLRGDLNHITVGAFSNIQDRSVLTAARSVPTGLPAATTIGRSVTIGQGCLLRSCTVEDESVIGDKSVLLEGSWVEKNAVLAPGSVLPPGRRIPSGQLWAGSPAKFVRDLTKDEKAEIPTLANAFFRVADAHADEFLPTSDAYEQAEALRKILKPQSALVEGSQLDKADTLHNQQRQHTTQNSAGGRPVEREGWASLPADLLSLVFQALLRLIITQQECPADGTISVSATGELLASCSPCCHWRCTALARLAVRLRIRLPSELGSPVLCVLRCAVLELDAQPSRELQPALAAKLSSLLHSSAFQQASGSTLRALRNAPGETLMWRQELAPFAALREVSFDAGGSWLSLQGEMLGQEWLGRYHSVRITARSISIWFDASRIAATPPLLAVEGEEAAWALPRFLAALEPALQGSNISSLTLECHYALITMPVPGAPESRVLLSRNVQQPTLGIVLSVPAQPAHWTATHGCLAATFTHPAPGNNNAVLVCVRRQQV</sequence>